<feature type="transmembrane region" description="Helical" evidence="6">
    <location>
        <begin position="101"/>
        <end position="120"/>
    </location>
</feature>
<evidence type="ECO:0000256" key="5">
    <source>
        <dbReference type="ARBA" id="ARBA00023136"/>
    </source>
</evidence>
<dbReference type="OrthoDB" id="3648309at2759"/>
<keyword evidence="3 6" id="KW-0812">Transmembrane</keyword>
<organism evidence="7 8">
    <name type="scientific">Candida tropicalis (strain ATCC MYA-3404 / T1)</name>
    <name type="common">Yeast</name>
    <dbReference type="NCBI Taxonomy" id="294747"/>
    <lineage>
        <taxon>Eukaryota</taxon>
        <taxon>Fungi</taxon>
        <taxon>Dikarya</taxon>
        <taxon>Ascomycota</taxon>
        <taxon>Saccharomycotina</taxon>
        <taxon>Pichiomycetes</taxon>
        <taxon>Debaryomycetaceae</taxon>
        <taxon>Candida/Lodderomyces clade</taxon>
        <taxon>Candida</taxon>
    </lineage>
</organism>
<dbReference type="GeneID" id="8300338"/>
<feature type="transmembrane region" description="Helical" evidence="6">
    <location>
        <begin position="68"/>
        <end position="89"/>
    </location>
</feature>
<evidence type="ECO:0000256" key="4">
    <source>
        <dbReference type="ARBA" id="ARBA00022989"/>
    </source>
</evidence>
<dbReference type="PANTHER" id="PTHR31123:SF1">
    <property type="entry name" value="ACCUMULATION OF DYADS PROTEIN 2-RELATED"/>
    <property type="match status" value="1"/>
</dbReference>
<dbReference type="GO" id="GO:0005886">
    <property type="term" value="C:plasma membrane"/>
    <property type="evidence" value="ECO:0007669"/>
    <property type="project" value="TreeGrafter"/>
</dbReference>
<sequence>MSSISSQSSGKITSYEDHHKMPIQAISYAGEGDEFVILDGKKYYRHELMRAFAGTLNPGLAPYPKYEFGNASAVGLASFALSTFVLGLYYAGAKGIKVPNVVVGLCIFYGGLVEFLAGVWEFFCGNTFAFTVFCSFGAFWITLGTMNVESFGMLSHYDDPIMANNAVGLFLSGWGIFTFMMLILTFKATYAFVALFATLDAAFWVLAAGNMIQSQGCIKAGGVLCVISACCGR</sequence>
<dbReference type="Proteomes" id="UP000002037">
    <property type="component" value="Unassembled WGS sequence"/>
</dbReference>
<keyword evidence="5 6" id="KW-0472">Membrane</keyword>
<evidence type="ECO:0008006" key="9">
    <source>
        <dbReference type="Google" id="ProtNLM"/>
    </source>
</evidence>
<evidence type="ECO:0000256" key="2">
    <source>
        <dbReference type="ARBA" id="ARBA00005587"/>
    </source>
</evidence>
<feature type="transmembrane region" description="Helical" evidence="6">
    <location>
        <begin position="190"/>
        <end position="209"/>
    </location>
</feature>
<dbReference type="EMBL" id="GG692397">
    <property type="protein sequence ID" value="EER34017.1"/>
    <property type="molecule type" value="Genomic_DNA"/>
</dbReference>
<evidence type="ECO:0000256" key="6">
    <source>
        <dbReference type="SAM" id="Phobius"/>
    </source>
</evidence>
<evidence type="ECO:0000256" key="1">
    <source>
        <dbReference type="ARBA" id="ARBA00004141"/>
    </source>
</evidence>
<dbReference type="HOGENOM" id="CLU_051062_0_0_1"/>
<dbReference type="KEGG" id="ctp:CTRG_02835"/>
<reference evidence="7 8" key="1">
    <citation type="journal article" date="2009" name="Nature">
        <title>Evolution of pathogenicity and sexual reproduction in eight Candida genomes.</title>
        <authorList>
            <person name="Butler G."/>
            <person name="Rasmussen M.D."/>
            <person name="Lin M.F."/>
            <person name="Santos M.A."/>
            <person name="Sakthikumar S."/>
            <person name="Munro C.A."/>
            <person name="Rheinbay E."/>
            <person name="Grabherr M."/>
            <person name="Forche A."/>
            <person name="Reedy J.L."/>
            <person name="Agrafioti I."/>
            <person name="Arnaud M.B."/>
            <person name="Bates S."/>
            <person name="Brown A.J."/>
            <person name="Brunke S."/>
            <person name="Costanzo M.C."/>
            <person name="Fitzpatrick D.A."/>
            <person name="de Groot P.W."/>
            <person name="Harris D."/>
            <person name="Hoyer L.L."/>
            <person name="Hube B."/>
            <person name="Klis F.M."/>
            <person name="Kodira C."/>
            <person name="Lennard N."/>
            <person name="Logue M.E."/>
            <person name="Martin R."/>
            <person name="Neiman A.M."/>
            <person name="Nikolaou E."/>
            <person name="Quail M.A."/>
            <person name="Quinn J."/>
            <person name="Santos M.C."/>
            <person name="Schmitzberger F.F."/>
            <person name="Sherlock G."/>
            <person name="Shah P."/>
            <person name="Silverstein K.A."/>
            <person name="Skrzypek M.S."/>
            <person name="Soll D."/>
            <person name="Staggs R."/>
            <person name="Stansfield I."/>
            <person name="Stumpf M.P."/>
            <person name="Sudbery P.E."/>
            <person name="Srikantha T."/>
            <person name="Zeng Q."/>
            <person name="Berman J."/>
            <person name="Berriman M."/>
            <person name="Heitman J."/>
            <person name="Gow N.A."/>
            <person name="Lorenz M.C."/>
            <person name="Birren B.W."/>
            <person name="Kellis M."/>
            <person name="Cuomo C.A."/>
        </authorList>
    </citation>
    <scope>NUCLEOTIDE SEQUENCE [LARGE SCALE GENOMIC DNA]</scope>
    <source>
        <strain evidence="8">ATCC MYA-3404 / T1</strain>
    </source>
</reference>
<keyword evidence="4 6" id="KW-1133">Transmembrane helix</keyword>
<evidence type="ECO:0000256" key="3">
    <source>
        <dbReference type="ARBA" id="ARBA00022692"/>
    </source>
</evidence>
<evidence type="ECO:0000313" key="7">
    <source>
        <dbReference type="EMBL" id="EER34017.1"/>
    </source>
</evidence>
<dbReference type="VEuPathDB" id="FungiDB:CTRG_02835"/>
<comment type="subcellular location">
    <subcellularLocation>
        <location evidence="1">Membrane</location>
        <topology evidence="1">Multi-pass membrane protein</topology>
    </subcellularLocation>
</comment>
<accession>C5M8W3</accession>
<evidence type="ECO:0000313" key="8">
    <source>
        <dbReference type="Proteomes" id="UP000002037"/>
    </source>
</evidence>
<comment type="similarity">
    <text evidence="2">Belongs to the acetate uptake transporter (AceTr) (TC 2.A.96) family.</text>
</comment>
<dbReference type="AlphaFoldDB" id="C5M8W3"/>
<dbReference type="GO" id="GO:0015123">
    <property type="term" value="F:acetate transmembrane transporter activity"/>
    <property type="evidence" value="ECO:0007669"/>
    <property type="project" value="TreeGrafter"/>
</dbReference>
<dbReference type="RefSeq" id="XP_002548538.1">
    <property type="nucleotide sequence ID" value="XM_002548492.1"/>
</dbReference>
<keyword evidence="8" id="KW-1185">Reference proteome</keyword>
<dbReference type="NCBIfam" id="NF038013">
    <property type="entry name" value="AceTr_1"/>
    <property type="match status" value="1"/>
</dbReference>
<dbReference type="InterPro" id="IPR000791">
    <property type="entry name" value="Gpr1/Fun34/SatP-like"/>
</dbReference>
<name>C5M8W3_CANTT</name>
<protein>
    <recommendedName>
        <fullName evidence="9">Ammonia transport outward protein 2</fullName>
    </recommendedName>
</protein>
<dbReference type="PANTHER" id="PTHR31123">
    <property type="entry name" value="ACCUMULATION OF DYADS PROTEIN 2-RELATED"/>
    <property type="match status" value="1"/>
</dbReference>
<feature type="transmembrane region" description="Helical" evidence="6">
    <location>
        <begin position="126"/>
        <end position="145"/>
    </location>
</feature>
<proteinExistence type="inferred from homology"/>
<feature type="transmembrane region" description="Helical" evidence="6">
    <location>
        <begin position="166"/>
        <end position="184"/>
    </location>
</feature>
<dbReference type="eggNOG" id="ENOG502QUJS">
    <property type="taxonomic scope" value="Eukaryota"/>
</dbReference>
<dbReference type="InterPro" id="IPR051633">
    <property type="entry name" value="AceTr"/>
</dbReference>
<gene>
    <name evidence="7" type="ORF">CTRG_02835</name>
</gene>
<dbReference type="Pfam" id="PF01184">
    <property type="entry name" value="Gpr1_Fun34_YaaH"/>
    <property type="match status" value="1"/>
</dbReference>